<reference evidence="3 4" key="1">
    <citation type="submission" date="2021-11" db="EMBL/GenBank/DDBJ databases">
        <title>Black yeast isolated from Biological Soil Crust.</title>
        <authorList>
            <person name="Kurbessoian T."/>
        </authorList>
    </citation>
    <scope>NUCLEOTIDE SEQUENCE [LARGE SCALE GENOMIC DNA]</scope>
    <source>
        <strain evidence="3 4">CCFEE 5522</strain>
    </source>
</reference>
<dbReference type="EMBL" id="JAVFHQ010000003">
    <property type="protein sequence ID" value="KAK4549891.1"/>
    <property type="molecule type" value="Genomic_DNA"/>
</dbReference>
<dbReference type="CDD" id="cd22191">
    <property type="entry name" value="DPBB_RlpA_EXP_N-like"/>
    <property type="match status" value="1"/>
</dbReference>
<feature type="signal peptide" evidence="2">
    <location>
        <begin position="1"/>
        <end position="18"/>
    </location>
</feature>
<sequence>MYAKNVIAASALLSLVAAVPMAKRDVVWVTEIKEDVVTVPVTQTVWVNPTSSHYGHHAHSTVTSHVQSTVTASAAPVETSSSAESTSSYVAPTTSSTSVYVAPTTSSTSVYVAPTTSSTSVYVAPTTSSTSIYVAPTTSSTSVWVASTTSSTLVAVASTSATATTTSTDDASSASSASGATYTGDITYYETGEGSCGWTNTDSDAIVALPHVMMNNPANPNNNPLCGTYITISYAGSTHQAKIVDTCMGCDNAAIDLSPTLFTAVAPDGNGRVHDVEWWFTT</sequence>
<proteinExistence type="predicted"/>
<keyword evidence="1 2" id="KW-0732">Signal</keyword>
<evidence type="ECO:0008006" key="5">
    <source>
        <dbReference type="Google" id="ProtNLM"/>
    </source>
</evidence>
<name>A0AAV9JW98_9PEZI</name>
<dbReference type="InterPro" id="IPR036908">
    <property type="entry name" value="RlpA-like_sf"/>
</dbReference>
<gene>
    <name evidence="3" type="ORF">LTR36_005192</name>
</gene>
<dbReference type="PANTHER" id="PTHR31836:SF28">
    <property type="entry name" value="SRCR DOMAIN-CONTAINING PROTEIN-RELATED"/>
    <property type="match status" value="1"/>
</dbReference>
<keyword evidence="4" id="KW-1185">Reference proteome</keyword>
<protein>
    <recommendedName>
        <fullName evidence="5">RlpA-like protein double-psi beta-barrel domain-containing protein</fullName>
    </recommendedName>
</protein>
<evidence type="ECO:0000256" key="2">
    <source>
        <dbReference type="SAM" id="SignalP"/>
    </source>
</evidence>
<dbReference type="Gene3D" id="2.40.40.10">
    <property type="entry name" value="RlpA-like domain"/>
    <property type="match status" value="1"/>
</dbReference>
<evidence type="ECO:0000313" key="4">
    <source>
        <dbReference type="Proteomes" id="UP001324427"/>
    </source>
</evidence>
<evidence type="ECO:0000256" key="1">
    <source>
        <dbReference type="ARBA" id="ARBA00022729"/>
    </source>
</evidence>
<dbReference type="Proteomes" id="UP001324427">
    <property type="component" value="Unassembled WGS sequence"/>
</dbReference>
<feature type="chain" id="PRO_5043799035" description="RlpA-like protein double-psi beta-barrel domain-containing protein" evidence="2">
    <location>
        <begin position="19"/>
        <end position="282"/>
    </location>
</feature>
<accession>A0AAV9JW98</accession>
<dbReference type="SUPFAM" id="SSF50685">
    <property type="entry name" value="Barwin-like endoglucanases"/>
    <property type="match status" value="1"/>
</dbReference>
<dbReference type="AlphaFoldDB" id="A0AAV9JW98"/>
<evidence type="ECO:0000313" key="3">
    <source>
        <dbReference type="EMBL" id="KAK4549891.1"/>
    </source>
</evidence>
<comment type="caution">
    <text evidence="3">The sequence shown here is derived from an EMBL/GenBank/DDBJ whole genome shotgun (WGS) entry which is preliminary data.</text>
</comment>
<organism evidence="3 4">
    <name type="scientific">Oleoguttula mirabilis</name>
    <dbReference type="NCBI Taxonomy" id="1507867"/>
    <lineage>
        <taxon>Eukaryota</taxon>
        <taxon>Fungi</taxon>
        <taxon>Dikarya</taxon>
        <taxon>Ascomycota</taxon>
        <taxon>Pezizomycotina</taxon>
        <taxon>Dothideomycetes</taxon>
        <taxon>Dothideomycetidae</taxon>
        <taxon>Mycosphaerellales</taxon>
        <taxon>Teratosphaeriaceae</taxon>
        <taxon>Oleoguttula</taxon>
    </lineage>
</organism>
<dbReference type="PANTHER" id="PTHR31836">
    <property type="match status" value="1"/>
</dbReference>
<dbReference type="InterPro" id="IPR051477">
    <property type="entry name" value="Expansin_CellWall"/>
</dbReference>